<name>A0A161LIW6_9ACTN</name>
<dbReference type="Proteomes" id="UP000077701">
    <property type="component" value="Unassembled WGS sequence"/>
</dbReference>
<protein>
    <submittedName>
        <fullName evidence="1">Uncharacterized protein</fullName>
    </submittedName>
</protein>
<evidence type="ECO:0000313" key="2">
    <source>
        <dbReference type="Proteomes" id="UP000077701"/>
    </source>
</evidence>
<comment type="caution">
    <text evidence="1">The sequence shown here is derived from an EMBL/GenBank/DDBJ whole genome shotgun (WGS) entry which is preliminary data.</text>
</comment>
<keyword evidence="2" id="KW-1185">Reference proteome</keyword>
<gene>
    <name evidence="1" type="ORF">PS9374_04409</name>
</gene>
<reference evidence="1 2" key="1">
    <citation type="journal article" date="2016" name="Genome Announc.">
        <title>Draft Genome Sequence of Planomonospora sphaerica JCM9374, a Rare Actinomycete.</title>
        <authorList>
            <person name="Dohra H."/>
            <person name="Suzuki T."/>
            <person name="Inoue Y."/>
            <person name="Kodani S."/>
        </authorList>
    </citation>
    <scope>NUCLEOTIDE SEQUENCE [LARGE SCALE GENOMIC DNA]</scope>
    <source>
        <strain evidence="1 2">JCM 9374</strain>
    </source>
</reference>
<proteinExistence type="predicted"/>
<reference evidence="2" key="2">
    <citation type="submission" date="2016-04" db="EMBL/GenBank/DDBJ databases">
        <title>Planomonospora sphaerica JCM9374 whole genome shotgun sequence.</title>
        <authorList>
            <person name="Suzuki T."/>
            <person name="Dohra H."/>
            <person name="Kodani S."/>
        </authorList>
    </citation>
    <scope>NUCLEOTIDE SEQUENCE [LARGE SCALE GENOMIC DNA]</scope>
    <source>
        <strain evidence="2">JCM 9374</strain>
    </source>
</reference>
<dbReference type="OrthoDB" id="9789875at2"/>
<dbReference type="RefSeq" id="WP_068899558.1">
    <property type="nucleotide sequence ID" value="NZ_BDCX01000011.1"/>
</dbReference>
<organism evidence="1 2">
    <name type="scientific">Planomonospora sphaerica</name>
    <dbReference type="NCBI Taxonomy" id="161355"/>
    <lineage>
        <taxon>Bacteria</taxon>
        <taxon>Bacillati</taxon>
        <taxon>Actinomycetota</taxon>
        <taxon>Actinomycetes</taxon>
        <taxon>Streptosporangiales</taxon>
        <taxon>Streptosporangiaceae</taxon>
        <taxon>Planomonospora</taxon>
    </lineage>
</organism>
<dbReference type="EMBL" id="BDCX01000011">
    <property type="protein sequence ID" value="GAT68744.1"/>
    <property type="molecule type" value="Genomic_DNA"/>
</dbReference>
<evidence type="ECO:0000313" key="1">
    <source>
        <dbReference type="EMBL" id="GAT68744.1"/>
    </source>
</evidence>
<accession>A0A161LIW6</accession>
<dbReference type="STRING" id="161355.PS9374_04409"/>
<sequence length="85" mass="9407">MALWPRPVLSGQQTEGLTVRQICDRLLRIHPGAPIVLAHDPEGNTYSTLRAYSYGRLYYNPAADTAHALSADPQSGPECAVFWPR</sequence>
<dbReference type="AlphaFoldDB" id="A0A161LIW6"/>